<keyword evidence="1" id="KW-0560">Oxidoreductase</keyword>
<dbReference type="GO" id="GO:0097266">
    <property type="term" value="F:phenylacetyl-CoA 1,2-epoxidase activity"/>
    <property type="evidence" value="ECO:0007669"/>
    <property type="project" value="UniProtKB-EC"/>
</dbReference>
<dbReference type="InterPro" id="IPR009078">
    <property type="entry name" value="Ferritin-like_SF"/>
</dbReference>
<reference evidence="1" key="1">
    <citation type="submission" date="2018-06" db="EMBL/GenBank/DDBJ databases">
        <authorList>
            <person name="Zhirakovskaya E."/>
        </authorList>
    </citation>
    <scope>NUCLEOTIDE SEQUENCE</scope>
</reference>
<dbReference type="InterPro" id="IPR011882">
    <property type="entry name" value="PaaC"/>
</dbReference>
<accession>A0A3B0V0A2</accession>
<dbReference type="PANTHER" id="PTHR30458">
    <property type="entry name" value="PHENYLACETIC ACID DEGRADATION PROTEIN PAA"/>
    <property type="match status" value="1"/>
</dbReference>
<dbReference type="InterPro" id="IPR007814">
    <property type="entry name" value="PaaA_PaaC"/>
</dbReference>
<gene>
    <name evidence="1" type="ORF">MNBD_CHLOROFLEXI01-639</name>
</gene>
<dbReference type="Gene3D" id="1.20.1260.10">
    <property type="match status" value="1"/>
</dbReference>
<dbReference type="GO" id="GO:0005829">
    <property type="term" value="C:cytosol"/>
    <property type="evidence" value="ECO:0007669"/>
    <property type="project" value="TreeGrafter"/>
</dbReference>
<sequence>MALLVHAAKNGTAASQVTHHDERNFSSADYADFSPLFSEKLCAFSAKLCVPLFYQGQDMNQATQQILTQKLLAMADDEIILAHRNSEWIGHAPILEEDIALANISQDELGHANVWYGLLEAITGEEPDKLVFFRETAAYRNVQMVELPRGDWAFTMLRQYLFDAYELLLLDKLQHSSYQPLTQACAKIRNEEIYHFRHSSSWVKRLGLGTEESHRRTQAALDELWHYAQQLFVPLPDESILLEAKMVPDLAALHEEWLERIRPFLTAANLTIPANSTPPATSRSNHTPHLTTLLSDMQKVAHLNPEAVW</sequence>
<protein>
    <submittedName>
        <fullName evidence="1">1,2-phenylacetyl-CoA epoxidase, subunit C</fullName>
        <ecNumber evidence="1">1.14.13.149</ecNumber>
    </submittedName>
</protein>
<evidence type="ECO:0000313" key="1">
    <source>
        <dbReference type="EMBL" id="VAW30299.1"/>
    </source>
</evidence>
<dbReference type="EMBL" id="UOEU01000040">
    <property type="protein sequence ID" value="VAW30299.1"/>
    <property type="molecule type" value="Genomic_DNA"/>
</dbReference>
<dbReference type="AlphaFoldDB" id="A0A3B0V0A2"/>
<name>A0A3B0V0A2_9ZZZZ</name>
<dbReference type="PIRSF" id="PIRSF037834">
    <property type="entry name" value="PA_CoA_Oase3"/>
    <property type="match status" value="1"/>
</dbReference>
<dbReference type="InterPro" id="IPR052703">
    <property type="entry name" value="Aromatic_CoA_ox/epox"/>
</dbReference>
<organism evidence="1">
    <name type="scientific">hydrothermal vent metagenome</name>
    <dbReference type="NCBI Taxonomy" id="652676"/>
    <lineage>
        <taxon>unclassified sequences</taxon>
        <taxon>metagenomes</taxon>
        <taxon>ecological metagenomes</taxon>
    </lineage>
</organism>
<dbReference type="PANTHER" id="PTHR30458:SF0">
    <property type="entry name" value="1,2-PHENYLACETYL-COA EPOXIDASE, SUBUNIT C"/>
    <property type="match status" value="1"/>
</dbReference>
<dbReference type="Pfam" id="PF05138">
    <property type="entry name" value="PaaA_PaaC"/>
    <property type="match status" value="1"/>
</dbReference>
<dbReference type="GO" id="GO:0010124">
    <property type="term" value="P:phenylacetate catabolic process"/>
    <property type="evidence" value="ECO:0007669"/>
    <property type="project" value="InterPro"/>
</dbReference>
<dbReference type="InterPro" id="IPR012347">
    <property type="entry name" value="Ferritin-like"/>
</dbReference>
<dbReference type="EC" id="1.14.13.149" evidence="1"/>
<proteinExistence type="predicted"/>
<dbReference type="NCBIfam" id="TIGR02158">
    <property type="entry name" value="PA_CoA_Oxy3"/>
    <property type="match status" value="1"/>
</dbReference>
<dbReference type="SUPFAM" id="SSF47240">
    <property type="entry name" value="Ferritin-like"/>
    <property type="match status" value="1"/>
</dbReference>